<organism evidence="2 3">
    <name type="scientific">Mythimna separata</name>
    <name type="common">Oriental armyworm</name>
    <name type="synonym">Pseudaletia separata</name>
    <dbReference type="NCBI Taxonomy" id="271217"/>
    <lineage>
        <taxon>Eukaryota</taxon>
        <taxon>Metazoa</taxon>
        <taxon>Ecdysozoa</taxon>
        <taxon>Arthropoda</taxon>
        <taxon>Hexapoda</taxon>
        <taxon>Insecta</taxon>
        <taxon>Pterygota</taxon>
        <taxon>Neoptera</taxon>
        <taxon>Endopterygota</taxon>
        <taxon>Lepidoptera</taxon>
        <taxon>Glossata</taxon>
        <taxon>Ditrysia</taxon>
        <taxon>Noctuoidea</taxon>
        <taxon>Noctuidae</taxon>
        <taxon>Noctuinae</taxon>
        <taxon>Hadenini</taxon>
        <taxon>Mythimna</taxon>
    </lineage>
</organism>
<name>A0AAD7YGM1_MYTSE</name>
<comment type="caution">
    <text evidence="2">The sequence shown here is derived from an EMBL/GenBank/DDBJ whole genome shotgun (WGS) entry which is preliminary data.</text>
</comment>
<dbReference type="AlphaFoldDB" id="A0AAD7YGM1"/>
<dbReference type="Pfam" id="PF07347">
    <property type="entry name" value="CI-B14_5a"/>
    <property type="match status" value="1"/>
</dbReference>
<evidence type="ECO:0008006" key="4">
    <source>
        <dbReference type="Google" id="ProtNLM"/>
    </source>
</evidence>
<dbReference type="InterPro" id="IPR009947">
    <property type="entry name" value="NDUA7"/>
</dbReference>
<evidence type="ECO:0000313" key="2">
    <source>
        <dbReference type="EMBL" id="KAJ8714614.1"/>
    </source>
</evidence>
<dbReference type="Proteomes" id="UP001231518">
    <property type="component" value="Chromosome 13"/>
</dbReference>
<gene>
    <name evidence="2" type="ORF">PYW07_002839</name>
</gene>
<dbReference type="GO" id="GO:0042773">
    <property type="term" value="P:ATP synthesis coupled electron transport"/>
    <property type="evidence" value="ECO:0007669"/>
    <property type="project" value="InterPro"/>
</dbReference>
<keyword evidence="3" id="KW-1185">Reference proteome</keyword>
<dbReference type="GO" id="GO:0005743">
    <property type="term" value="C:mitochondrial inner membrane"/>
    <property type="evidence" value="ECO:0007669"/>
    <property type="project" value="InterPro"/>
</dbReference>
<accession>A0AAD7YGM1</accession>
<reference evidence="2" key="1">
    <citation type="submission" date="2023-03" db="EMBL/GenBank/DDBJ databases">
        <title>Chromosome-level genomes of two armyworms, Mythimna separata and Mythimna loreyi, provide insights into the biosynthesis and reception of sex pheromones.</title>
        <authorList>
            <person name="Zhao H."/>
        </authorList>
    </citation>
    <scope>NUCLEOTIDE SEQUENCE</scope>
    <source>
        <strain evidence="2">BeijingLab</strain>
        <tissue evidence="2">Pupa</tissue>
    </source>
</reference>
<dbReference type="EMBL" id="JARGEI010000019">
    <property type="protein sequence ID" value="KAJ8714614.1"/>
    <property type="molecule type" value="Genomic_DNA"/>
</dbReference>
<proteinExistence type="predicted"/>
<sequence>MIAPRSIPPPEVPRGPEYKYSDQYYCYRDALNSVKPPVVAPVAAGATRCFPSGGSKLKFPSELPTPGCVWWFDAHCYYKEVKFRPPCHPPSSGPPMAKADDPCTLEARGDTEPKLADCAPCDPCGKDRKK</sequence>
<evidence type="ECO:0000256" key="1">
    <source>
        <dbReference type="SAM" id="MobiDB-lite"/>
    </source>
</evidence>
<feature type="region of interest" description="Disordered" evidence="1">
    <location>
        <begin position="89"/>
        <end position="113"/>
    </location>
</feature>
<evidence type="ECO:0000313" key="3">
    <source>
        <dbReference type="Proteomes" id="UP001231518"/>
    </source>
</evidence>
<protein>
    <recommendedName>
        <fullName evidence="4">NADH dehydrogenase [ubiquinone] 1 alpha subcomplex subunit 7</fullName>
    </recommendedName>
</protein>